<keyword evidence="2" id="KW-0472">Membrane</keyword>
<reference evidence="4" key="1">
    <citation type="journal article" date="2007" name="Proc. Natl. Acad. Sci. U.S.A.">
        <title>Genome sequencing reveals complex secondary metabolome in the marine actinomycete Salinispora tropica.</title>
        <authorList>
            <person name="Udwary D.W."/>
            <person name="Zeigler L."/>
            <person name="Asolkar R.N."/>
            <person name="Singan V."/>
            <person name="Lapidus A."/>
            <person name="Fenical W."/>
            <person name="Jensen P.R."/>
            <person name="Moore B.S."/>
        </authorList>
    </citation>
    <scope>NUCLEOTIDE SEQUENCE [LARGE SCALE GENOMIC DNA]</scope>
    <source>
        <strain evidence="4">ATCC BAA-916 / DSM 44818 / CNB-440</strain>
    </source>
</reference>
<feature type="region of interest" description="Disordered" evidence="1">
    <location>
        <begin position="1"/>
        <end position="58"/>
    </location>
</feature>
<dbReference type="KEGG" id="stp:Strop_1590"/>
<feature type="compositionally biased region" description="Basic and acidic residues" evidence="1">
    <location>
        <begin position="19"/>
        <end position="34"/>
    </location>
</feature>
<gene>
    <name evidence="3" type="ordered locus">Strop_1590</name>
</gene>
<evidence type="ECO:0000256" key="1">
    <source>
        <dbReference type="SAM" id="MobiDB-lite"/>
    </source>
</evidence>
<accession>A4X5A6</accession>
<evidence type="ECO:0000256" key="2">
    <source>
        <dbReference type="SAM" id="Phobius"/>
    </source>
</evidence>
<feature type="transmembrane region" description="Helical" evidence="2">
    <location>
        <begin position="68"/>
        <end position="87"/>
    </location>
</feature>
<dbReference type="EMBL" id="CP000667">
    <property type="protein sequence ID" value="ABP54056.1"/>
    <property type="molecule type" value="Genomic_DNA"/>
</dbReference>
<keyword evidence="2" id="KW-1133">Transmembrane helix</keyword>
<dbReference type="AlphaFoldDB" id="A4X5A6"/>
<dbReference type="HOGENOM" id="CLU_162611_0_0_11"/>
<sequence>MSTEAASTRPKNRPPAEAQSRERMQEVQNRDRLQDAPTRPMRAMDNGHREQMSAPDTETKSSFLTTEFWIYAGAVALVVISAFWRGSAANGLNINDPTLAWWFLSALTAAYLISRGLAKAGSDRRLTGERGLARR</sequence>
<organism evidence="3 4">
    <name type="scientific">Salinispora tropica (strain ATCC BAA-916 / DSM 44818 / JCM 13857 / NBRC 105044 / CNB-440)</name>
    <dbReference type="NCBI Taxonomy" id="369723"/>
    <lineage>
        <taxon>Bacteria</taxon>
        <taxon>Bacillati</taxon>
        <taxon>Actinomycetota</taxon>
        <taxon>Actinomycetes</taxon>
        <taxon>Micromonosporales</taxon>
        <taxon>Micromonosporaceae</taxon>
        <taxon>Salinispora</taxon>
    </lineage>
</organism>
<dbReference type="eggNOG" id="ENOG50330RX">
    <property type="taxonomic scope" value="Bacteria"/>
</dbReference>
<name>A4X5A6_SALTO</name>
<keyword evidence="2" id="KW-0812">Transmembrane</keyword>
<proteinExistence type="predicted"/>
<protein>
    <submittedName>
        <fullName evidence="3">Uncharacterized protein</fullName>
    </submittedName>
</protein>
<dbReference type="Proteomes" id="UP000000235">
    <property type="component" value="Chromosome"/>
</dbReference>
<evidence type="ECO:0000313" key="4">
    <source>
        <dbReference type="Proteomes" id="UP000000235"/>
    </source>
</evidence>
<keyword evidence="4" id="KW-1185">Reference proteome</keyword>
<evidence type="ECO:0000313" key="3">
    <source>
        <dbReference type="EMBL" id="ABP54056.1"/>
    </source>
</evidence>
<feature type="transmembrane region" description="Helical" evidence="2">
    <location>
        <begin position="99"/>
        <end position="118"/>
    </location>
</feature>